<name>A0A0F5QAJ3_9HYPH</name>
<keyword evidence="7" id="KW-1185">Reference proteome</keyword>
<dbReference type="PROSITE" id="PS50932">
    <property type="entry name" value="HTH_LACI_2"/>
    <property type="match status" value="1"/>
</dbReference>
<gene>
    <name evidence="6" type="ORF">WH87_10330</name>
</gene>
<dbReference type="Pfam" id="PF00356">
    <property type="entry name" value="LacI"/>
    <property type="match status" value="1"/>
</dbReference>
<dbReference type="Pfam" id="PF13377">
    <property type="entry name" value="Peripla_BP_3"/>
    <property type="match status" value="1"/>
</dbReference>
<dbReference type="RefSeq" id="WP_046139225.1">
    <property type="nucleotide sequence ID" value="NZ_LANJ01000016.1"/>
</dbReference>
<dbReference type="PANTHER" id="PTHR30146:SF153">
    <property type="entry name" value="LACTOSE OPERON REPRESSOR"/>
    <property type="match status" value="1"/>
</dbReference>
<sequence>MSSDSPQNVTIFDIAEAAGVSVTTVSRILNNRPDVSAKTVIKVREVMARLNYQPHASARRLASGRSNVIAVLPHASAGELGSVTYEYITGIVDAAEEEDFSVNLLPRSTTREKLRSLFTAGQFDGVALLQVQTNDWRVDALRESTKPFVLLGRTEDIAGISYVDVDLVRGAHEMVEAVAKAGHTRIVLIGNALNQKVRRFSASLIHDGYQSGMQALGLEPLVLDTEFSVDGVVHAVKDGLSVVQQPACFFIGGHVAMPQVLNRLRADGIDIPSRVSLVSILPNSVAEITTPRITTIDLPGREQGLNAGRILIDQITGRAGVQQTLLPPNIIWRDSVQSTAGGIA</sequence>
<keyword evidence="3" id="KW-0804">Transcription</keyword>
<dbReference type="STRING" id="1293439.WH87_10330"/>
<dbReference type="InterPro" id="IPR001387">
    <property type="entry name" value="Cro/C1-type_HTH"/>
</dbReference>
<dbReference type="Proteomes" id="UP000033411">
    <property type="component" value="Unassembled WGS sequence"/>
</dbReference>
<protein>
    <submittedName>
        <fullName evidence="6">Uncharacterized protein</fullName>
    </submittedName>
</protein>
<dbReference type="InterPro" id="IPR000843">
    <property type="entry name" value="HTH_LacI"/>
</dbReference>
<dbReference type="SUPFAM" id="SSF53822">
    <property type="entry name" value="Periplasmic binding protein-like I"/>
    <property type="match status" value="1"/>
</dbReference>
<dbReference type="EMBL" id="LANJ01000016">
    <property type="protein sequence ID" value="KKC38017.1"/>
    <property type="molecule type" value="Genomic_DNA"/>
</dbReference>
<dbReference type="OrthoDB" id="234496at2"/>
<dbReference type="PATRIC" id="fig|1293439.3.peg.1653"/>
<dbReference type="GO" id="GO:0003700">
    <property type="term" value="F:DNA-binding transcription factor activity"/>
    <property type="evidence" value="ECO:0007669"/>
    <property type="project" value="TreeGrafter"/>
</dbReference>
<accession>A0A0F5QAJ3</accession>
<evidence type="ECO:0000256" key="1">
    <source>
        <dbReference type="ARBA" id="ARBA00023015"/>
    </source>
</evidence>
<evidence type="ECO:0000259" key="4">
    <source>
        <dbReference type="PROSITE" id="PS50932"/>
    </source>
</evidence>
<dbReference type="PANTHER" id="PTHR30146">
    <property type="entry name" value="LACI-RELATED TRANSCRIPTIONAL REPRESSOR"/>
    <property type="match status" value="1"/>
</dbReference>
<evidence type="ECO:0000256" key="2">
    <source>
        <dbReference type="ARBA" id="ARBA00023125"/>
    </source>
</evidence>
<dbReference type="GO" id="GO:0000976">
    <property type="term" value="F:transcription cis-regulatory region binding"/>
    <property type="evidence" value="ECO:0007669"/>
    <property type="project" value="TreeGrafter"/>
</dbReference>
<dbReference type="CDD" id="cd01392">
    <property type="entry name" value="HTH_LacI"/>
    <property type="match status" value="1"/>
</dbReference>
<evidence type="ECO:0000259" key="5">
    <source>
        <dbReference type="PROSITE" id="PS50943"/>
    </source>
</evidence>
<comment type="caution">
    <text evidence="6">The sequence shown here is derived from an EMBL/GenBank/DDBJ whole genome shotgun (WGS) entry which is preliminary data.</text>
</comment>
<proteinExistence type="predicted"/>
<feature type="domain" description="HTH lacI-type" evidence="4">
    <location>
        <begin position="9"/>
        <end position="63"/>
    </location>
</feature>
<dbReference type="InterPro" id="IPR046335">
    <property type="entry name" value="LacI/GalR-like_sensor"/>
</dbReference>
<dbReference type="Gene3D" id="3.40.50.2300">
    <property type="match status" value="2"/>
</dbReference>
<evidence type="ECO:0000313" key="6">
    <source>
        <dbReference type="EMBL" id="KKC38017.1"/>
    </source>
</evidence>
<dbReference type="Gene3D" id="1.10.260.40">
    <property type="entry name" value="lambda repressor-like DNA-binding domains"/>
    <property type="match status" value="1"/>
</dbReference>
<organism evidence="6 7">
    <name type="scientific">Devosia epidermidihirudinis</name>
    <dbReference type="NCBI Taxonomy" id="1293439"/>
    <lineage>
        <taxon>Bacteria</taxon>
        <taxon>Pseudomonadati</taxon>
        <taxon>Pseudomonadota</taxon>
        <taxon>Alphaproteobacteria</taxon>
        <taxon>Hyphomicrobiales</taxon>
        <taxon>Devosiaceae</taxon>
        <taxon>Devosia</taxon>
    </lineage>
</organism>
<dbReference type="PROSITE" id="PS50943">
    <property type="entry name" value="HTH_CROC1"/>
    <property type="match status" value="1"/>
</dbReference>
<dbReference type="InterPro" id="IPR010982">
    <property type="entry name" value="Lambda_DNA-bd_dom_sf"/>
</dbReference>
<dbReference type="CDD" id="cd06267">
    <property type="entry name" value="PBP1_LacI_sugar_binding-like"/>
    <property type="match status" value="1"/>
</dbReference>
<feature type="domain" description="HTH cro/C1-type" evidence="5">
    <location>
        <begin position="7"/>
        <end position="53"/>
    </location>
</feature>
<dbReference type="PROSITE" id="PS00356">
    <property type="entry name" value="HTH_LACI_1"/>
    <property type="match status" value="1"/>
</dbReference>
<dbReference type="SMART" id="SM00354">
    <property type="entry name" value="HTH_LACI"/>
    <property type="match status" value="1"/>
</dbReference>
<keyword evidence="1" id="KW-0805">Transcription regulation</keyword>
<dbReference type="AlphaFoldDB" id="A0A0F5QAJ3"/>
<evidence type="ECO:0000313" key="7">
    <source>
        <dbReference type="Proteomes" id="UP000033411"/>
    </source>
</evidence>
<reference evidence="6 7" key="1">
    <citation type="submission" date="2015-03" db="EMBL/GenBank/DDBJ databases">
        <authorList>
            <person name="Lepp D."/>
            <person name="Hassan Y.I."/>
            <person name="Li X.-Z."/>
            <person name="Zhou T."/>
        </authorList>
    </citation>
    <scope>NUCLEOTIDE SEQUENCE [LARGE SCALE GENOMIC DNA]</scope>
    <source>
        <strain evidence="6 7">E84</strain>
    </source>
</reference>
<dbReference type="InterPro" id="IPR028082">
    <property type="entry name" value="Peripla_BP_I"/>
</dbReference>
<dbReference type="SUPFAM" id="SSF47413">
    <property type="entry name" value="lambda repressor-like DNA-binding domains"/>
    <property type="match status" value="1"/>
</dbReference>
<dbReference type="PRINTS" id="PR00036">
    <property type="entry name" value="HTHLACI"/>
</dbReference>
<keyword evidence="2" id="KW-0238">DNA-binding</keyword>
<evidence type="ECO:0000256" key="3">
    <source>
        <dbReference type="ARBA" id="ARBA00023163"/>
    </source>
</evidence>